<dbReference type="Proteomes" id="UP001595974">
    <property type="component" value="Unassembled WGS sequence"/>
</dbReference>
<dbReference type="Gene3D" id="3.40.50.1010">
    <property type="entry name" value="5'-nuclease"/>
    <property type="match status" value="1"/>
</dbReference>
<reference evidence="3" key="1">
    <citation type="journal article" date="2019" name="Int. J. Syst. Evol. Microbiol.">
        <title>The Global Catalogue of Microorganisms (GCM) 10K type strain sequencing project: providing services to taxonomists for standard genome sequencing and annotation.</title>
        <authorList>
            <consortium name="The Broad Institute Genomics Platform"/>
            <consortium name="The Broad Institute Genome Sequencing Center for Infectious Disease"/>
            <person name="Wu L."/>
            <person name="Ma J."/>
        </authorList>
    </citation>
    <scope>NUCLEOTIDE SEQUENCE [LARGE SCALE GENOMIC DNA]</scope>
    <source>
        <strain evidence="3">SHR3</strain>
    </source>
</reference>
<organism evidence="2 3">
    <name type="scientific">Thauera sinica</name>
    <dbReference type="NCBI Taxonomy" id="2665146"/>
    <lineage>
        <taxon>Bacteria</taxon>
        <taxon>Pseudomonadati</taxon>
        <taxon>Pseudomonadota</taxon>
        <taxon>Betaproteobacteria</taxon>
        <taxon>Rhodocyclales</taxon>
        <taxon>Zoogloeaceae</taxon>
        <taxon>Thauera</taxon>
    </lineage>
</organism>
<keyword evidence="3" id="KW-1185">Reference proteome</keyword>
<name>A0ABW1AXQ9_9RHOO</name>
<dbReference type="InterPro" id="IPR002716">
    <property type="entry name" value="PIN_dom"/>
</dbReference>
<feature type="domain" description="PIN" evidence="1">
    <location>
        <begin position="4"/>
        <end position="120"/>
    </location>
</feature>
<proteinExistence type="predicted"/>
<dbReference type="InterPro" id="IPR041705">
    <property type="entry name" value="PIN_Sll0205"/>
</dbReference>
<evidence type="ECO:0000313" key="2">
    <source>
        <dbReference type="EMBL" id="MFC5771811.1"/>
    </source>
</evidence>
<gene>
    <name evidence="2" type="ORF">ACFPTN_20730</name>
</gene>
<dbReference type="InterPro" id="IPR052919">
    <property type="entry name" value="TA_system_RNase"/>
</dbReference>
<protein>
    <submittedName>
        <fullName evidence="2">Type II toxin-antitoxin system VapC family toxin</fullName>
    </submittedName>
</protein>
<dbReference type="SUPFAM" id="SSF88723">
    <property type="entry name" value="PIN domain-like"/>
    <property type="match status" value="1"/>
</dbReference>
<dbReference type="PANTHER" id="PTHR36173">
    <property type="entry name" value="RIBONUCLEASE VAPC16-RELATED"/>
    <property type="match status" value="1"/>
</dbReference>
<evidence type="ECO:0000259" key="1">
    <source>
        <dbReference type="Pfam" id="PF01850"/>
    </source>
</evidence>
<dbReference type="Pfam" id="PF01850">
    <property type="entry name" value="PIN"/>
    <property type="match status" value="1"/>
</dbReference>
<dbReference type="RefSeq" id="WP_096445094.1">
    <property type="nucleotide sequence ID" value="NZ_JBHSOG010000100.1"/>
</dbReference>
<dbReference type="InterPro" id="IPR029060">
    <property type="entry name" value="PIN-like_dom_sf"/>
</dbReference>
<dbReference type="EMBL" id="JBHSOG010000100">
    <property type="protein sequence ID" value="MFC5771811.1"/>
    <property type="molecule type" value="Genomic_DNA"/>
</dbReference>
<evidence type="ECO:0000313" key="3">
    <source>
        <dbReference type="Proteomes" id="UP001595974"/>
    </source>
</evidence>
<dbReference type="CDD" id="cd09872">
    <property type="entry name" value="PIN_Sll0205-like"/>
    <property type="match status" value="1"/>
</dbReference>
<sequence>MRLLLDTHALLWWFTDDPRLPGSARDAIADERNLILVSAASAWEIATKHRLGKLAEAAGAVSRFGELVAADGFTHLPMTHFHCIRAGSYEVAHRDPFDRMLAAQSELESATLVTRDPAFACFGTRTFW</sequence>
<accession>A0ABW1AXQ9</accession>
<comment type="caution">
    <text evidence="2">The sequence shown here is derived from an EMBL/GenBank/DDBJ whole genome shotgun (WGS) entry which is preliminary data.</text>
</comment>
<dbReference type="PANTHER" id="PTHR36173:SF2">
    <property type="entry name" value="RIBONUCLEASE VAPC16"/>
    <property type="match status" value="1"/>
</dbReference>